<protein>
    <recommendedName>
        <fullName evidence="1">DUF4123 domain-containing protein</fullName>
    </recommendedName>
</protein>
<evidence type="ECO:0000259" key="1">
    <source>
        <dbReference type="Pfam" id="PF13503"/>
    </source>
</evidence>
<dbReference type="EMBL" id="JACHHY010000045">
    <property type="protein sequence ID" value="MBB5020567.1"/>
    <property type="molecule type" value="Genomic_DNA"/>
</dbReference>
<name>A0A840MTK6_9PROT</name>
<dbReference type="RefSeq" id="WP_184041944.1">
    <property type="nucleotide sequence ID" value="NZ_JACHHY010000045.1"/>
</dbReference>
<dbReference type="AlphaFoldDB" id="A0A840MTK6"/>
<keyword evidence="3" id="KW-1185">Reference proteome</keyword>
<gene>
    <name evidence="2" type="ORF">HNQ59_003888</name>
</gene>
<feature type="domain" description="DUF4123" evidence="1">
    <location>
        <begin position="22"/>
        <end position="147"/>
    </location>
</feature>
<evidence type="ECO:0000313" key="2">
    <source>
        <dbReference type="EMBL" id="MBB5020567.1"/>
    </source>
</evidence>
<accession>A0A840MTK6</accession>
<reference evidence="2 3" key="1">
    <citation type="submission" date="2020-08" db="EMBL/GenBank/DDBJ databases">
        <title>Genomic Encyclopedia of Type Strains, Phase IV (KMG-IV): sequencing the most valuable type-strain genomes for metagenomic binning, comparative biology and taxonomic classification.</title>
        <authorList>
            <person name="Goeker M."/>
        </authorList>
    </citation>
    <scope>NUCLEOTIDE SEQUENCE [LARGE SCALE GENOMIC DNA]</scope>
    <source>
        <strain evidence="2 3">DSM 27165</strain>
    </source>
</reference>
<sequence length="294" mass="32874">MMQTNDDILFNRVRDLGYCDVLIDPSAGAPPADESLEAPSPMQTPLLDRQFQARPAAAPRLIRLDSAYSPLLRDYLAQAHWEATTLGNQLRSVAGLIFSPLPQAELAQHLTRMLDLYIEGLGGAYFRYFDPRILCHLPRILTPTQQALLLHGIDEWGWLDWQGAYQPLHPPNLPIDPAARLIINQAQWQALGEIEAFNLLLGKLMSRGRIPDHQQVPQWLECLQQGRQRGLRQANDIADWAALCLIQGDTWQAHPQLGETLQLVITDGIPLKDALEDRLGITLAPIPVATDSDD</sequence>
<dbReference type="Proteomes" id="UP000575898">
    <property type="component" value="Unassembled WGS sequence"/>
</dbReference>
<dbReference type="Pfam" id="PF13503">
    <property type="entry name" value="DUF4123"/>
    <property type="match status" value="1"/>
</dbReference>
<dbReference type="InterPro" id="IPR025391">
    <property type="entry name" value="DUF4123"/>
</dbReference>
<organism evidence="2 3">
    <name type="scientific">Chitinivorax tropicus</name>
    <dbReference type="NCBI Taxonomy" id="714531"/>
    <lineage>
        <taxon>Bacteria</taxon>
        <taxon>Pseudomonadati</taxon>
        <taxon>Pseudomonadota</taxon>
        <taxon>Betaproteobacteria</taxon>
        <taxon>Chitinivorax</taxon>
    </lineage>
</organism>
<evidence type="ECO:0000313" key="3">
    <source>
        <dbReference type="Proteomes" id="UP000575898"/>
    </source>
</evidence>
<comment type="caution">
    <text evidence="2">The sequence shown here is derived from an EMBL/GenBank/DDBJ whole genome shotgun (WGS) entry which is preliminary data.</text>
</comment>
<proteinExistence type="predicted"/>